<dbReference type="RefSeq" id="WP_145079475.1">
    <property type="nucleotide sequence ID" value="NZ_CP036425.1"/>
</dbReference>
<evidence type="ECO:0000313" key="1">
    <source>
        <dbReference type="EMBL" id="QDU34927.1"/>
    </source>
</evidence>
<dbReference type="Proteomes" id="UP000317369">
    <property type="component" value="Chromosome"/>
</dbReference>
<protein>
    <submittedName>
        <fullName evidence="1">Uncharacterized protein</fullName>
    </submittedName>
</protein>
<dbReference type="AlphaFoldDB" id="A0A517YXH8"/>
<proteinExistence type="predicted"/>
<organism evidence="1 2">
    <name type="scientific">Poriferisphaera corsica</name>
    <dbReference type="NCBI Taxonomy" id="2528020"/>
    <lineage>
        <taxon>Bacteria</taxon>
        <taxon>Pseudomonadati</taxon>
        <taxon>Planctomycetota</taxon>
        <taxon>Phycisphaerae</taxon>
        <taxon>Phycisphaerales</taxon>
        <taxon>Phycisphaeraceae</taxon>
        <taxon>Poriferisphaera</taxon>
    </lineage>
</organism>
<evidence type="ECO:0000313" key="2">
    <source>
        <dbReference type="Proteomes" id="UP000317369"/>
    </source>
</evidence>
<sequence length="128" mass="15045">MFIRFVVDQIDEYSHEKMGVFQAAYEMRDAVETEAQVRELLRDVLRWFDLHLEMPERLSKSKKVTAEPKGVSWFKKDAHDCIEKGYELCRLLERGGVKTEVLRSKQVGMVLYEDEVQVCVMPYRGVKV</sequence>
<dbReference type="KEGG" id="pcor:KS4_30040"/>
<dbReference type="OrthoDB" id="8911044at2"/>
<keyword evidence="2" id="KW-1185">Reference proteome</keyword>
<accession>A0A517YXH8</accession>
<gene>
    <name evidence="1" type="ORF">KS4_30040</name>
</gene>
<dbReference type="EMBL" id="CP036425">
    <property type="protein sequence ID" value="QDU34927.1"/>
    <property type="molecule type" value="Genomic_DNA"/>
</dbReference>
<reference evidence="1 2" key="1">
    <citation type="submission" date="2019-02" db="EMBL/GenBank/DDBJ databases">
        <title>Deep-cultivation of Planctomycetes and their phenomic and genomic characterization uncovers novel biology.</title>
        <authorList>
            <person name="Wiegand S."/>
            <person name="Jogler M."/>
            <person name="Boedeker C."/>
            <person name="Pinto D."/>
            <person name="Vollmers J."/>
            <person name="Rivas-Marin E."/>
            <person name="Kohn T."/>
            <person name="Peeters S.H."/>
            <person name="Heuer A."/>
            <person name="Rast P."/>
            <person name="Oberbeckmann S."/>
            <person name="Bunk B."/>
            <person name="Jeske O."/>
            <person name="Meyerdierks A."/>
            <person name="Storesund J.E."/>
            <person name="Kallscheuer N."/>
            <person name="Luecker S."/>
            <person name="Lage O.M."/>
            <person name="Pohl T."/>
            <person name="Merkel B.J."/>
            <person name="Hornburger P."/>
            <person name="Mueller R.-W."/>
            <person name="Bruemmer F."/>
            <person name="Labrenz M."/>
            <person name="Spormann A.M."/>
            <person name="Op den Camp H."/>
            <person name="Overmann J."/>
            <person name="Amann R."/>
            <person name="Jetten M.S.M."/>
            <person name="Mascher T."/>
            <person name="Medema M.H."/>
            <person name="Devos D.P."/>
            <person name="Kaster A.-K."/>
            <person name="Ovreas L."/>
            <person name="Rohde M."/>
            <person name="Galperin M.Y."/>
            <person name="Jogler C."/>
        </authorList>
    </citation>
    <scope>NUCLEOTIDE SEQUENCE [LARGE SCALE GENOMIC DNA]</scope>
    <source>
        <strain evidence="1 2">KS4</strain>
    </source>
</reference>
<name>A0A517YXH8_9BACT</name>